<evidence type="ECO:0000313" key="3">
    <source>
        <dbReference type="EMBL" id="GGJ44305.1"/>
    </source>
</evidence>
<dbReference type="InterPro" id="IPR041413">
    <property type="entry name" value="MLTR_LBD"/>
</dbReference>
<reference evidence="3" key="2">
    <citation type="submission" date="2020-09" db="EMBL/GenBank/DDBJ databases">
        <authorList>
            <person name="Sun Q."/>
            <person name="Ohkuma M."/>
        </authorList>
    </citation>
    <scope>NUCLEOTIDE SEQUENCE</scope>
    <source>
        <strain evidence="3">JCM 3086</strain>
    </source>
</reference>
<dbReference type="AlphaFoldDB" id="A0A917L4H7"/>
<dbReference type="Proteomes" id="UP000657574">
    <property type="component" value="Unassembled WGS sequence"/>
</dbReference>
<dbReference type="Gene3D" id="3.30.450.180">
    <property type="match status" value="1"/>
</dbReference>
<evidence type="ECO:0000313" key="4">
    <source>
        <dbReference type="Proteomes" id="UP000657574"/>
    </source>
</evidence>
<proteinExistence type="predicted"/>
<evidence type="ECO:0000259" key="2">
    <source>
        <dbReference type="Pfam" id="PF17765"/>
    </source>
</evidence>
<feature type="region of interest" description="Disordered" evidence="1">
    <location>
        <begin position="1"/>
        <end position="37"/>
    </location>
</feature>
<dbReference type="Pfam" id="PF17765">
    <property type="entry name" value="MLTR_LBD"/>
    <property type="match status" value="1"/>
</dbReference>
<feature type="domain" description="MmyB-like transcription regulator ligand binding" evidence="2">
    <location>
        <begin position="30"/>
        <end position="92"/>
    </location>
</feature>
<sequence length="104" mass="11874">MDEQSRPDPETTATALPASGSRRSAFRPRHGPDFTRRLNRHVVPRRGVLRLNHPSGCELQMLRETLELPSDAQQLVVFLPADEKTAQAVDRLRRRPQDRLRAIS</sequence>
<name>A0A917L4H7_9ACTN</name>
<comment type="caution">
    <text evidence="3">The sequence shown here is derived from an EMBL/GenBank/DDBJ whole genome shotgun (WGS) entry which is preliminary data.</text>
</comment>
<dbReference type="EMBL" id="BMQA01000029">
    <property type="protein sequence ID" value="GGJ44305.1"/>
    <property type="molecule type" value="Genomic_DNA"/>
</dbReference>
<organism evidence="3 4">
    <name type="scientific">Streptomyces brasiliensis</name>
    <dbReference type="NCBI Taxonomy" id="1954"/>
    <lineage>
        <taxon>Bacteria</taxon>
        <taxon>Bacillati</taxon>
        <taxon>Actinomycetota</taxon>
        <taxon>Actinomycetes</taxon>
        <taxon>Kitasatosporales</taxon>
        <taxon>Streptomycetaceae</taxon>
        <taxon>Streptomyces</taxon>
    </lineage>
</organism>
<accession>A0A917L4H7</accession>
<protein>
    <recommendedName>
        <fullName evidence="2">MmyB-like transcription regulator ligand binding domain-containing protein</fullName>
    </recommendedName>
</protein>
<keyword evidence="4" id="KW-1185">Reference proteome</keyword>
<gene>
    <name evidence="3" type="ORF">GCM10010121_064380</name>
</gene>
<reference evidence="3" key="1">
    <citation type="journal article" date="2014" name="Int. J. Syst. Evol. Microbiol.">
        <title>Complete genome sequence of Corynebacterium casei LMG S-19264T (=DSM 44701T), isolated from a smear-ripened cheese.</title>
        <authorList>
            <consortium name="US DOE Joint Genome Institute (JGI-PGF)"/>
            <person name="Walter F."/>
            <person name="Albersmeier A."/>
            <person name="Kalinowski J."/>
            <person name="Ruckert C."/>
        </authorList>
    </citation>
    <scope>NUCLEOTIDE SEQUENCE</scope>
    <source>
        <strain evidence="3">JCM 3086</strain>
    </source>
</reference>
<evidence type="ECO:0000256" key="1">
    <source>
        <dbReference type="SAM" id="MobiDB-lite"/>
    </source>
</evidence>